<name>A0A0A9GGB8_ARUDO</name>
<protein>
    <submittedName>
        <fullName evidence="2">Uncharacterized protein</fullName>
    </submittedName>
</protein>
<feature type="transmembrane region" description="Helical" evidence="1">
    <location>
        <begin position="7"/>
        <end position="24"/>
    </location>
</feature>
<evidence type="ECO:0000256" key="1">
    <source>
        <dbReference type="SAM" id="Phobius"/>
    </source>
</evidence>
<dbReference type="EMBL" id="GBRH01173791">
    <property type="protein sequence ID" value="JAE24105.1"/>
    <property type="molecule type" value="Transcribed_RNA"/>
</dbReference>
<keyword evidence="1" id="KW-1133">Transmembrane helix</keyword>
<reference evidence="2" key="2">
    <citation type="journal article" date="2015" name="Data Brief">
        <title>Shoot transcriptome of the giant reed, Arundo donax.</title>
        <authorList>
            <person name="Barrero R.A."/>
            <person name="Guerrero F.D."/>
            <person name="Moolhuijzen P."/>
            <person name="Goolsby J.A."/>
            <person name="Tidwell J."/>
            <person name="Bellgard S.E."/>
            <person name="Bellgard M.I."/>
        </authorList>
    </citation>
    <scope>NUCLEOTIDE SEQUENCE</scope>
    <source>
        <tissue evidence="2">Shoot tissue taken approximately 20 cm above the soil surface</tissue>
    </source>
</reference>
<accession>A0A0A9GGB8</accession>
<keyword evidence="1" id="KW-0812">Transmembrane</keyword>
<proteinExistence type="predicted"/>
<organism evidence="2">
    <name type="scientific">Arundo donax</name>
    <name type="common">Giant reed</name>
    <name type="synonym">Donax arundinaceus</name>
    <dbReference type="NCBI Taxonomy" id="35708"/>
    <lineage>
        <taxon>Eukaryota</taxon>
        <taxon>Viridiplantae</taxon>
        <taxon>Streptophyta</taxon>
        <taxon>Embryophyta</taxon>
        <taxon>Tracheophyta</taxon>
        <taxon>Spermatophyta</taxon>
        <taxon>Magnoliopsida</taxon>
        <taxon>Liliopsida</taxon>
        <taxon>Poales</taxon>
        <taxon>Poaceae</taxon>
        <taxon>PACMAD clade</taxon>
        <taxon>Arundinoideae</taxon>
        <taxon>Arundineae</taxon>
        <taxon>Arundo</taxon>
    </lineage>
</organism>
<feature type="transmembrane region" description="Helical" evidence="1">
    <location>
        <begin position="82"/>
        <end position="99"/>
    </location>
</feature>
<evidence type="ECO:0000313" key="2">
    <source>
        <dbReference type="EMBL" id="JAE24105.1"/>
    </source>
</evidence>
<keyword evidence="1" id="KW-0472">Membrane</keyword>
<sequence length="105" mass="12040">MLLQRLFMLNYLIGLSTTLISPLGRTWSRGHRLGSWTSMVLSVLNITALSSCALTLLTKSFNNILISMFSRWSRRNTKQKKLIGATLNLLITKIYWILLKRNQLA</sequence>
<feature type="transmembrane region" description="Helical" evidence="1">
    <location>
        <begin position="36"/>
        <end position="61"/>
    </location>
</feature>
<dbReference type="AlphaFoldDB" id="A0A0A9GGB8"/>
<reference evidence="2" key="1">
    <citation type="submission" date="2014-09" db="EMBL/GenBank/DDBJ databases">
        <authorList>
            <person name="Magalhaes I.L.F."/>
            <person name="Oliveira U."/>
            <person name="Santos F.R."/>
            <person name="Vidigal T.H.D.A."/>
            <person name="Brescovit A.D."/>
            <person name="Santos A.J."/>
        </authorList>
    </citation>
    <scope>NUCLEOTIDE SEQUENCE</scope>
    <source>
        <tissue evidence="2">Shoot tissue taken approximately 20 cm above the soil surface</tissue>
    </source>
</reference>